<dbReference type="OMA" id="IYLYQVQ"/>
<dbReference type="GO" id="GO:0016651">
    <property type="term" value="F:oxidoreductase activity, acting on NAD(P)H"/>
    <property type="evidence" value="ECO:0007669"/>
    <property type="project" value="TreeGrafter"/>
</dbReference>
<dbReference type="PANTHER" id="PTHR48106:SF18">
    <property type="entry name" value="QUINONE OXIDOREDUCTASE PIG3"/>
    <property type="match status" value="1"/>
</dbReference>
<keyword evidence="1" id="KW-0521">NADP</keyword>
<dbReference type="Gene3D" id="3.90.180.10">
    <property type="entry name" value="Medium-chain alcohol dehydrogenases, catalytic domain"/>
    <property type="match status" value="1"/>
</dbReference>
<evidence type="ECO:0000313" key="5">
    <source>
        <dbReference type="Proteomes" id="UP000193240"/>
    </source>
</evidence>
<dbReference type="SUPFAM" id="SSF51735">
    <property type="entry name" value="NAD(P)-binding Rossmann-fold domains"/>
    <property type="match status" value="1"/>
</dbReference>
<name>A0A1Y2LU45_EPING</name>
<gene>
    <name evidence="4" type="ORF">B5807_07217</name>
</gene>
<dbReference type="Gene3D" id="3.40.50.720">
    <property type="entry name" value="NAD(P)-binding Rossmann-like Domain"/>
    <property type="match status" value="1"/>
</dbReference>
<proteinExistence type="predicted"/>
<dbReference type="Pfam" id="PF00107">
    <property type="entry name" value="ADH_zinc_N"/>
    <property type="match status" value="1"/>
</dbReference>
<evidence type="ECO:0000256" key="2">
    <source>
        <dbReference type="ARBA" id="ARBA00023002"/>
    </source>
</evidence>
<dbReference type="STRING" id="105696.A0A1Y2LU45"/>
<accession>A0A1Y2LU45</accession>
<dbReference type="PANTHER" id="PTHR48106">
    <property type="entry name" value="QUINONE OXIDOREDUCTASE PIG3-RELATED"/>
    <property type="match status" value="1"/>
</dbReference>
<evidence type="ECO:0000313" key="4">
    <source>
        <dbReference type="EMBL" id="OSS47444.1"/>
    </source>
</evidence>
<dbReference type="InterPro" id="IPR011032">
    <property type="entry name" value="GroES-like_sf"/>
</dbReference>
<dbReference type="GO" id="GO:0070402">
    <property type="term" value="F:NADPH binding"/>
    <property type="evidence" value="ECO:0007669"/>
    <property type="project" value="TreeGrafter"/>
</dbReference>
<dbReference type="InterPro" id="IPR036291">
    <property type="entry name" value="NAD(P)-bd_dom_sf"/>
</dbReference>
<dbReference type="EMBL" id="KZ107848">
    <property type="protein sequence ID" value="OSS47444.1"/>
    <property type="molecule type" value="Genomic_DNA"/>
</dbReference>
<reference evidence="4 5" key="1">
    <citation type="journal article" date="2017" name="Genome Announc.">
        <title>Genome sequence of the saprophytic ascomycete Epicoccum nigrum ICMP 19927 strain isolated from New Zealand.</title>
        <authorList>
            <person name="Fokin M."/>
            <person name="Fleetwood D."/>
            <person name="Weir B.S."/>
            <person name="Villas-Boas S.G."/>
        </authorList>
    </citation>
    <scope>NUCLEOTIDE SEQUENCE [LARGE SCALE GENOMIC DNA]</scope>
    <source>
        <strain evidence="4 5">ICMP 19927</strain>
    </source>
</reference>
<protein>
    <recommendedName>
        <fullName evidence="3">Enoyl reductase (ER) domain-containing protein</fullName>
    </recommendedName>
</protein>
<evidence type="ECO:0000259" key="3">
    <source>
        <dbReference type="SMART" id="SM00829"/>
    </source>
</evidence>
<dbReference type="InterPro" id="IPR013154">
    <property type="entry name" value="ADH-like_N"/>
</dbReference>
<dbReference type="InParanoid" id="A0A1Y2LU45"/>
<dbReference type="AlphaFoldDB" id="A0A1Y2LU45"/>
<organism evidence="4 5">
    <name type="scientific">Epicoccum nigrum</name>
    <name type="common">Soil fungus</name>
    <name type="synonym">Epicoccum purpurascens</name>
    <dbReference type="NCBI Taxonomy" id="105696"/>
    <lineage>
        <taxon>Eukaryota</taxon>
        <taxon>Fungi</taxon>
        <taxon>Dikarya</taxon>
        <taxon>Ascomycota</taxon>
        <taxon>Pezizomycotina</taxon>
        <taxon>Dothideomycetes</taxon>
        <taxon>Pleosporomycetidae</taxon>
        <taxon>Pleosporales</taxon>
        <taxon>Pleosporineae</taxon>
        <taxon>Didymellaceae</taxon>
        <taxon>Epicoccum</taxon>
    </lineage>
</organism>
<keyword evidence="5" id="KW-1185">Reference proteome</keyword>
<dbReference type="InterPro" id="IPR013149">
    <property type="entry name" value="ADH-like_C"/>
</dbReference>
<keyword evidence="2" id="KW-0560">Oxidoreductase</keyword>
<dbReference type="Pfam" id="PF08240">
    <property type="entry name" value="ADH_N"/>
    <property type="match status" value="1"/>
</dbReference>
<dbReference type="SMART" id="SM00829">
    <property type="entry name" value="PKS_ER"/>
    <property type="match status" value="1"/>
</dbReference>
<dbReference type="InterPro" id="IPR020843">
    <property type="entry name" value="ER"/>
</dbReference>
<evidence type="ECO:0000256" key="1">
    <source>
        <dbReference type="ARBA" id="ARBA00022857"/>
    </source>
</evidence>
<sequence length="373" mass="39120">MTAPILPKAMSGALLIGHGGPEKLQYKNDLPLPTPGPTEVLIKVAAAGLNNTDINTRIGWYSKAVSSSTSQLHSAPSSTANEADASWTGAPLTFPRIQGADCCGYIVAVGSAVSSSRIGQRVLVRPVLDPPVAASAFDAWTFGSECDGAFAQYTKAPDGEVYAVDAPGWTDVELGSIPCAFSTAENMVHRSQVRADETVVVTGAGGGVGAAAVQLCKRRGARVVAVAGKNKRGEVLGLGADEVVVRGESVVDALGRMSVDVVLDVVAGPQFGELIEVLKRGGRYAVAGAIAGPAVDLDVRMLYLKDLSFFGCTYQDKEVFANLVRYIEKGEIRPHVGRVFKLQDIGKAQEVFQSKAVAGKLVLEIDSSLSELF</sequence>
<feature type="domain" description="Enoyl reductase (ER)" evidence="3">
    <location>
        <begin position="19"/>
        <end position="363"/>
    </location>
</feature>
<dbReference type="Proteomes" id="UP000193240">
    <property type="component" value="Unassembled WGS sequence"/>
</dbReference>
<dbReference type="SUPFAM" id="SSF50129">
    <property type="entry name" value="GroES-like"/>
    <property type="match status" value="1"/>
</dbReference>